<dbReference type="OrthoDB" id="202825at2759"/>
<dbReference type="Pfam" id="PF03133">
    <property type="entry name" value="TTL"/>
    <property type="match status" value="1"/>
</dbReference>
<evidence type="ECO:0000256" key="7">
    <source>
        <dbReference type="SAM" id="Coils"/>
    </source>
</evidence>
<name>A0A813XVA9_9BILA</name>
<dbReference type="InterPro" id="IPR051437">
    <property type="entry name" value="TTLL_monoglycylase"/>
</dbReference>
<gene>
    <name evidence="9" type="ORF">OXX778_LOCUS10141</name>
</gene>
<dbReference type="GO" id="GO:0005930">
    <property type="term" value="C:axoneme"/>
    <property type="evidence" value="ECO:0007669"/>
    <property type="project" value="TreeGrafter"/>
</dbReference>
<evidence type="ECO:0000256" key="3">
    <source>
        <dbReference type="ARBA" id="ARBA00022598"/>
    </source>
</evidence>
<dbReference type="GO" id="GO:0015630">
    <property type="term" value="C:microtubule cytoskeleton"/>
    <property type="evidence" value="ECO:0007669"/>
    <property type="project" value="TreeGrafter"/>
</dbReference>
<keyword evidence="3" id="KW-0436">Ligase</keyword>
<dbReference type="EMBL" id="CAJNOC010001568">
    <property type="protein sequence ID" value="CAF0875295.1"/>
    <property type="molecule type" value="Genomic_DNA"/>
</dbReference>
<dbReference type="GO" id="GO:0005524">
    <property type="term" value="F:ATP binding"/>
    <property type="evidence" value="ECO:0007669"/>
    <property type="project" value="UniProtKB-KW"/>
</dbReference>
<keyword evidence="5" id="KW-0067">ATP-binding</keyword>
<keyword evidence="7" id="KW-0175">Coiled coil</keyword>
<dbReference type="GO" id="GO:0070736">
    <property type="term" value="F:protein-glycine ligase activity, initiating"/>
    <property type="evidence" value="ECO:0007669"/>
    <property type="project" value="TreeGrafter"/>
</dbReference>
<comment type="subcellular location">
    <subcellularLocation>
        <location evidence="1">Cytoplasm</location>
        <location evidence="1">Cytoskeleton</location>
    </subcellularLocation>
</comment>
<keyword evidence="6" id="KW-0206">Cytoskeleton</keyword>
<feature type="coiled-coil region" evidence="7">
    <location>
        <begin position="1029"/>
        <end position="1056"/>
    </location>
</feature>
<dbReference type="Proteomes" id="UP000663879">
    <property type="component" value="Unassembled WGS sequence"/>
</dbReference>
<keyword evidence="10" id="KW-1185">Reference proteome</keyword>
<proteinExistence type="predicted"/>
<organism evidence="9 10">
    <name type="scientific">Brachionus calyciflorus</name>
    <dbReference type="NCBI Taxonomy" id="104777"/>
    <lineage>
        <taxon>Eukaryota</taxon>
        <taxon>Metazoa</taxon>
        <taxon>Spiralia</taxon>
        <taxon>Gnathifera</taxon>
        <taxon>Rotifera</taxon>
        <taxon>Eurotatoria</taxon>
        <taxon>Monogononta</taxon>
        <taxon>Pseudotrocha</taxon>
        <taxon>Ploima</taxon>
        <taxon>Brachionidae</taxon>
        <taxon>Brachionus</taxon>
    </lineage>
</organism>
<evidence type="ECO:0000256" key="8">
    <source>
        <dbReference type="SAM" id="MobiDB-lite"/>
    </source>
</evidence>
<dbReference type="PANTHER" id="PTHR45870:SF2">
    <property type="entry name" value="TUBULIN MONOGLYCYLASE TTLL3"/>
    <property type="match status" value="1"/>
</dbReference>
<feature type="region of interest" description="Disordered" evidence="8">
    <location>
        <begin position="857"/>
        <end position="928"/>
    </location>
</feature>
<keyword evidence="2" id="KW-0963">Cytoplasm</keyword>
<dbReference type="Gene3D" id="3.30.470.20">
    <property type="entry name" value="ATP-grasp fold, B domain"/>
    <property type="match status" value="1"/>
</dbReference>
<dbReference type="AlphaFoldDB" id="A0A813XVA9"/>
<dbReference type="PANTHER" id="PTHR45870">
    <property type="entry name" value="TUBULIN MONOGLYCYLASE TTLL3"/>
    <property type="match status" value="1"/>
</dbReference>
<dbReference type="PROSITE" id="PS51221">
    <property type="entry name" value="TTL"/>
    <property type="match status" value="1"/>
</dbReference>
<dbReference type="FunFam" id="3.30.470.20:FF:000032">
    <property type="entry name" value="tubulin monoglycylase TTLL3 isoform X2"/>
    <property type="match status" value="1"/>
</dbReference>
<feature type="compositionally biased region" description="Acidic residues" evidence="8">
    <location>
        <begin position="287"/>
        <end position="314"/>
    </location>
</feature>
<dbReference type="InterPro" id="IPR004344">
    <property type="entry name" value="TTL/TTLL_fam"/>
</dbReference>
<accession>A0A813XVA9</accession>
<evidence type="ECO:0000313" key="9">
    <source>
        <dbReference type="EMBL" id="CAF0875295.1"/>
    </source>
</evidence>
<reference evidence="9" key="1">
    <citation type="submission" date="2021-02" db="EMBL/GenBank/DDBJ databases">
        <authorList>
            <person name="Nowell W R."/>
        </authorList>
    </citation>
    <scope>NUCLEOTIDE SEQUENCE</scope>
    <source>
        <strain evidence="9">Ploen Becks lab</strain>
    </source>
</reference>
<dbReference type="SUPFAM" id="SSF56059">
    <property type="entry name" value="Glutathione synthetase ATP-binding domain-like"/>
    <property type="match status" value="1"/>
</dbReference>
<feature type="region of interest" description="Disordered" evidence="8">
    <location>
        <begin position="272"/>
        <end position="318"/>
    </location>
</feature>
<keyword evidence="4" id="KW-0547">Nucleotide-binding</keyword>
<evidence type="ECO:0000313" key="10">
    <source>
        <dbReference type="Proteomes" id="UP000663879"/>
    </source>
</evidence>
<evidence type="ECO:0000256" key="4">
    <source>
        <dbReference type="ARBA" id="ARBA00022741"/>
    </source>
</evidence>
<evidence type="ECO:0000256" key="1">
    <source>
        <dbReference type="ARBA" id="ARBA00004245"/>
    </source>
</evidence>
<feature type="compositionally biased region" description="Low complexity" evidence="8">
    <location>
        <begin position="903"/>
        <end position="924"/>
    </location>
</feature>
<sequence length="1275" mass="147325">MSLDYAEYNKPTKDNDSPFTYKPKLNAKSVSMTANSQSSFLERQNSHSKKQHELLRKAFILSTNDYGKLLYPHNLIFNDFVKSDNFFKGNDFKKFKEISSSNRPRSQIFKNNSNKVSNLRSKSEIKFLEYEIGKKKKNLNISNEKNSSSKVKNPLNEYDESDIVISNDANFKSDINEFDSDEKMIDDDLKLFQTTRSKTMSHIVSPSKKTKINSMPQQNGNSDRLKMAREEAERAIKQKKIFTIIGPYPALRDALKSRGWVEKFENMNTIPTIKKKKSKKNSPSNEQNDDDKDADDCNNADDNLDVDDEGEDEDDKVKPWEENNGYYGILSRLVKNFNPYFIWTVRSGNIDYSYLNKDQMVNHFNKNGAFTTKIGLCTNLRNLSWFSPQTSDDFFPRCYKLSQEEDKYAFIDDYRLTCCIGLLKYLLIKHRGEPDEDFLDVHITSSEELKKMKDEAKKNDNELNLEIIKPENQMINEPVKSLNVPSRSNTKRKSIVKQMTQVPIEAIEFAIQQLRDYVDFNENNDIDKPTQTALSEDKWLKLYEWFYAACHDKVPFERFSESLVEEVIRTLDSIKPYCPQYDIDGYRNIWIVKPGALSRGRGIIVFDKIENILELNTSPLQRDGKYVVQKYIERPLLIHKIKFDIRQWFLVTDFNPLTIWMYKDCYLRFCTAEFTLDTTQQSVHLCNYSIQKNYKNDADRSDELPHENMWTSSEFIDKYLKKRNQTHAWDDIIYPGMKNAIISSMQATQDIIETRKNTFELYGADFMIGEDLKPWLIEINCSPTMARSTAVATLLCDSVLEDVCKVIIDRKSNKNCDTGRFELIHKAMTVPQPNYIGIDLKVDGQSYKKAHQSLNTTNTQNNQINNNLSQSFSNNNNSQQIKRPKSTEQPHSPVSSIIEIKSNRNSNTTATTTTNNNNSQSTNNLKIKKESTLPTISIVTSIHELAQKERQNMSHLSSYKSNVSLSDISENKSKTDSNQIELSSSFNIRRKTNEDKYSTLRPLNLTNKSIQFQSSLNTNIIRPHPFSDLNTQNNQIKELDNKENTLNKNEQQIQLRNTLHIKKYKPNSVKQLIKLNKIQASDLSTIEFENDEANDFLNLNSNEFNLTNTNSLNNYNINNSSSTIKGFIKSPKLVILNLKKNRAPSSKINEAKIGNSSSFDNCTKKKPIRQSLVSSIKISNEKEIELISEKIHLTKNVIHSNDFKATSEFMLNESYGDKSFNSKKNEPITAKLNSENNNKKINNNIVYKKDSRNGRYSRAFLADDIPKLLKKYSVP</sequence>
<dbReference type="GO" id="GO:0003341">
    <property type="term" value="P:cilium movement"/>
    <property type="evidence" value="ECO:0007669"/>
    <property type="project" value="TreeGrafter"/>
</dbReference>
<evidence type="ECO:0000256" key="5">
    <source>
        <dbReference type="ARBA" id="ARBA00022840"/>
    </source>
</evidence>
<evidence type="ECO:0000256" key="2">
    <source>
        <dbReference type="ARBA" id="ARBA00022490"/>
    </source>
</evidence>
<comment type="caution">
    <text evidence="9">The sequence shown here is derived from an EMBL/GenBank/DDBJ whole genome shotgun (WGS) entry which is preliminary data.</text>
</comment>
<evidence type="ECO:0000256" key="6">
    <source>
        <dbReference type="ARBA" id="ARBA00023212"/>
    </source>
</evidence>
<dbReference type="GO" id="GO:0060271">
    <property type="term" value="P:cilium assembly"/>
    <property type="evidence" value="ECO:0007669"/>
    <property type="project" value="TreeGrafter"/>
</dbReference>
<protein>
    <submittedName>
        <fullName evidence="9">Uncharacterized protein</fullName>
    </submittedName>
</protein>
<feature type="compositionally biased region" description="Low complexity" evidence="8">
    <location>
        <begin position="857"/>
        <end position="881"/>
    </location>
</feature>